<reference evidence="4 5" key="1">
    <citation type="journal article" date="2018" name="Genet. Mol. Biol.">
        <title>The genome sequence of Dyella jiangningensis FCAV SCS01 from a lignocellulose-decomposing microbial consortium metagenome reveals potential for biotechnological applications.</title>
        <authorList>
            <person name="Desiderato J.G."/>
            <person name="Alvarenga D.O."/>
            <person name="Constancio M.T.L."/>
            <person name="Alves L.M.C."/>
            <person name="Varani A.M."/>
        </authorList>
    </citation>
    <scope>NUCLEOTIDE SEQUENCE [LARGE SCALE GENOMIC DNA]</scope>
    <source>
        <strain evidence="4 5">FCAV SCS01</strain>
    </source>
</reference>
<dbReference type="CDD" id="cd01448">
    <property type="entry name" value="TST_Repeat_1"/>
    <property type="match status" value="1"/>
</dbReference>
<dbReference type="SMART" id="SM00450">
    <property type="entry name" value="RHOD"/>
    <property type="match status" value="2"/>
</dbReference>
<name>A0A328P2L7_9GAMM</name>
<evidence type="ECO:0000256" key="2">
    <source>
        <dbReference type="ARBA" id="ARBA00022737"/>
    </source>
</evidence>
<dbReference type="RefSeq" id="WP_111983701.1">
    <property type="nucleotide sequence ID" value="NZ_NFZS01000004.1"/>
</dbReference>
<evidence type="ECO:0000313" key="4">
    <source>
        <dbReference type="EMBL" id="RAO75216.1"/>
    </source>
</evidence>
<dbReference type="GO" id="GO:0004792">
    <property type="term" value="F:thiosulfate-cyanide sulfurtransferase activity"/>
    <property type="evidence" value="ECO:0007669"/>
    <property type="project" value="TreeGrafter"/>
</dbReference>
<dbReference type="OrthoDB" id="9781034at2"/>
<dbReference type="CDD" id="cd01449">
    <property type="entry name" value="TST_Repeat_2"/>
    <property type="match status" value="1"/>
</dbReference>
<accession>A0A328P2L7</accession>
<feature type="domain" description="Rhodanese" evidence="3">
    <location>
        <begin position="174"/>
        <end position="287"/>
    </location>
</feature>
<evidence type="ECO:0000259" key="3">
    <source>
        <dbReference type="PROSITE" id="PS50206"/>
    </source>
</evidence>
<dbReference type="SUPFAM" id="SSF52821">
    <property type="entry name" value="Rhodanese/Cell cycle control phosphatase"/>
    <property type="match status" value="2"/>
</dbReference>
<evidence type="ECO:0000256" key="1">
    <source>
        <dbReference type="ARBA" id="ARBA00022679"/>
    </source>
</evidence>
<dbReference type="Proteomes" id="UP000248926">
    <property type="component" value="Unassembled WGS sequence"/>
</dbReference>
<keyword evidence="5" id="KW-1185">Reference proteome</keyword>
<evidence type="ECO:0000313" key="5">
    <source>
        <dbReference type="Proteomes" id="UP000248926"/>
    </source>
</evidence>
<dbReference type="PROSITE" id="PS50206">
    <property type="entry name" value="RHODANESE_3"/>
    <property type="match status" value="2"/>
</dbReference>
<dbReference type="PANTHER" id="PTHR11364">
    <property type="entry name" value="THIOSULFATE SULFERTANSFERASE"/>
    <property type="match status" value="1"/>
</dbReference>
<dbReference type="PANTHER" id="PTHR11364:SF27">
    <property type="entry name" value="SULFURTRANSFERASE"/>
    <property type="match status" value="1"/>
</dbReference>
<dbReference type="InterPro" id="IPR045078">
    <property type="entry name" value="TST/MPST-like"/>
</dbReference>
<keyword evidence="1 4" id="KW-0808">Transferase</keyword>
<feature type="domain" description="Rhodanese" evidence="3">
    <location>
        <begin position="17"/>
        <end position="146"/>
    </location>
</feature>
<dbReference type="AlphaFoldDB" id="A0A328P2L7"/>
<proteinExistence type="predicted"/>
<organism evidence="4 5">
    <name type="scientific">Dyella jiangningensis</name>
    <dbReference type="NCBI Taxonomy" id="1379159"/>
    <lineage>
        <taxon>Bacteria</taxon>
        <taxon>Pseudomonadati</taxon>
        <taxon>Pseudomonadota</taxon>
        <taxon>Gammaproteobacteria</taxon>
        <taxon>Lysobacterales</taxon>
        <taxon>Rhodanobacteraceae</taxon>
        <taxon>Dyella</taxon>
    </lineage>
</organism>
<dbReference type="EMBL" id="NFZS01000004">
    <property type="protein sequence ID" value="RAO75216.1"/>
    <property type="molecule type" value="Genomic_DNA"/>
</dbReference>
<gene>
    <name evidence="4" type="ORF">CA260_14045</name>
</gene>
<dbReference type="InterPro" id="IPR036873">
    <property type="entry name" value="Rhodanese-like_dom_sf"/>
</dbReference>
<dbReference type="InterPro" id="IPR001763">
    <property type="entry name" value="Rhodanese-like_dom"/>
</dbReference>
<sequence length="293" mass="31324">MTLKTTLITVDDLAALPVDTALIVDCRFDLMAPGTGDRDPGKGERDYREAHIPGAVYASLDTDLSDLSRQAEGLGRHPLPLESAFSSALSRWGWRAGMQVVCYDAANGSLAAARLWWLLRLAGVREVAVLDGGYPAWVAAGLPLESGDVVRAPTKVDLHFDANQYLVDHARLKDAPGRVLLDARAAPRYRGEVEPIDRVGGHVPGALNRPFADNLDADGRFKPAAVLREEFLALLGTHAPQDVVHMCGSGVTACHNLLAMEYAGLTGSRLYAPSWSGWVSDPARPVAKGASPG</sequence>
<dbReference type="Gene3D" id="3.40.250.10">
    <property type="entry name" value="Rhodanese-like domain"/>
    <property type="match status" value="2"/>
</dbReference>
<protein>
    <submittedName>
        <fullName evidence="4">Sulfurtransferase</fullName>
    </submittedName>
</protein>
<comment type="caution">
    <text evidence="4">The sequence shown here is derived from an EMBL/GenBank/DDBJ whole genome shotgun (WGS) entry which is preliminary data.</text>
</comment>
<dbReference type="Pfam" id="PF00581">
    <property type="entry name" value="Rhodanese"/>
    <property type="match status" value="2"/>
</dbReference>
<keyword evidence="2" id="KW-0677">Repeat</keyword>